<reference evidence="3" key="1">
    <citation type="submission" date="2016-02" db="EMBL/GenBank/DDBJ databases">
        <authorList>
            <person name="Schultz-Johansen M."/>
            <person name="Glaring M.A."/>
            <person name="Bech P.K."/>
            <person name="Stougaard P."/>
        </authorList>
    </citation>
    <scope>NUCLEOTIDE SEQUENCE [LARGE SCALE GENOMIC DNA]</scope>
    <source>
        <strain evidence="3">S66</strain>
    </source>
</reference>
<dbReference type="OrthoDB" id="9802835at2"/>
<dbReference type="STRING" id="1799789.AX660_13320"/>
<dbReference type="InterPro" id="IPR036986">
    <property type="entry name" value="S4_RNA-bd_sf"/>
</dbReference>
<dbReference type="EMBL" id="LSNE01000005">
    <property type="protein sequence ID" value="KXI29132.1"/>
    <property type="molecule type" value="Genomic_DNA"/>
</dbReference>
<comment type="caution">
    <text evidence="2">The sequence shown here is derived from an EMBL/GenBank/DDBJ whole genome shotgun (WGS) entry which is preliminary data.</text>
</comment>
<protein>
    <submittedName>
        <fullName evidence="2">RNA-binding protein</fullName>
    </submittedName>
</protein>
<proteinExistence type="predicted"/>
<evidence type="ECO:0000313" key="3">
    <source>
        <dbReference type="Proteomes" id="UP000070299"/>
    </source>
</evidence>
<dbReference type="Proteomes" id="UP000070299">
    <property type="component" value="Unassembled WGS sequence"/>
</dbReference>
<name>A0A136A1L7_9ALTE</name>
<evidence type="ECO:0000256" key="1">
    <source>
        <dbReference type="PROSITE-ProRule" id="PRU00182"/>
    </source>
</evidence>
<evidence type="ECO:0000313" key="2">
    <source>
        <dbReference type="EMBL" id="KXI29132.1"/>
    </source>
</evidence>
<dbReference type="PROSITE" id="PS50889">
    <property type="entry name" value="S4"/>
    <property type="match status" value="1"/>
</dbReference>
<dbReference type="GO" id="GO:0003723">
    <property type="term" value="F:RNA binding"/>
    <property type="evidence" value="ECO:0007669"/>
    <property type="project" value="UniProtKB-KW"/>
</dbReference>
<keyword evidence="3" id="KW-1185">Reference proteome</keyword>
<accession>A0A136A1L7</accession>
<dbReference type="Gene3D" id="3.10.290.10">
    <property type="entry name" value="RNA-binding S4 domain"/>
    <property type="match status" value="1"/>
</dbReference>
<gene>
    <name evidence="2" type="ORF">AX660_13320</name>
</gene>
<dbReference type="Pfam" id="PF13275">
    <property type="entry name" value="S4_2"/>
    <property type="match status" value="1"/>
</dbReference>
<dbReference type="AlphaFoldDB" id="A0A136A1L7"/>
<organism evidence="2 3">
    <name type="scientific">Paraglaciecola hydrolytica</name>
    <dbReference type="NCBI Taxonomy" id="1799789"/>
    <lineage>
        <taxon>Bacteria</taxon>
        <taxon>Pseudomonadati</taxon>
        <taxon>Pseudomonadota</taxon>
        <taxon>Gammaproteobacteria</taxon>
        <taxon>Alteromonadales</taxon>
        <taxon>Alteromonadaceae</taxon>
        <taxon>Paraglaciecola</taxon>
    </lineage>
</organism>
<dbReference type="SUPFAM" id="SSF55174">
    <property type="entry name" value="Alpha-L RNA-binding motif"/>
    <property type="match status" value="1"/>
</dbReference>
<keyword evidence="1" id="KW-0694">RNA-binding</keyword>
<dbReference type="CDD" id="cd00165">
    <property type="entry name" value="S4"/>
    <property type="match status" value="1"/>
</dbReference>
<sequence length="70" mass="7753">MKKIEISQEPIELNKLMKFESLVSSGGEANAAIDGGLVKVNGVIETRKRKKLLAGDIVEFMRESYQITLS</sequence>
<dbReference type="RefSeq" id="WP_068376198.1">
    <property type="nucleotide sequence ID" value="NZ_LSNE01000005.1"/>
</dbReference>